<dbReference type="GO" id="GO:0004622">
    <property type="term" value="F:phosphatidylcholine lysophospholipase activity"/>
    <property type="evidence" value="ECO:0007669"/>
    <property type="project" value="TreeGrafter"/>
</dbReference>
<dbReference type="SUPFAM" id="SSF52266">
    <property type="entry name" value="SGNH hydrolase"/>
    <property type="match status" value="1"/>
</dbReference>
<dbReference type="EMBL" id="HBKN01048086">
    <property type="protein sequence ID" value="CAE2338280.1"/>
    <property type="molecule type" value="Transcribed_RNA"/>
</dbReference>
<dbReference type="AlphaFoldDB" id="A0A7S4PLZ2"/>
<evidence type="ECO:0000259" key="3">
    <source>
        <dbReference type="Pfam" id="PF13472"/>
    </source>
</evidence>
<reference evidence="4" key="1">
    <citation type="submission" date="2021-01" db="EMBL/GenBank/DDBJ databases">
        <authorList>
            <person name="Corre E."/>
            <person name="Pelletier E."/>
            <person name="Niang G."/>
            <person name="Scheremetjew M."/>
            <person name="Finn R."/>
            <person name="Kale V."/>
            <person name="Holt S."/>
            <person name="Cochrane G."/>
            <person name="Meng A."/>
            <person name="Brown T."/>
            <person name="Cohen L."/>
        </authorList>
    </citation>
    <scope>NUCLEOTIDE SEQUENCE</scope>
    <source>
        <strain evidence="4">CCMP 2712</strain>
    </source>
</reference>
<feature type="signal peptide" evidence="2">
    <location>
        <begin position="1"/>
        <end position="22"/>
    </location>
</feature>
<evidence type="ECO:0000256" key="1">
    <source>
        <dbReference type="SAM" id="MobiDB-lite"/>
    </source>
</evidence>
<evidence type="ECO:0000313" key="4">
    <source>
        <dbReference type="EMBL" id="CAE2338280.1"/>
    </source>
</evidence>
<dbReference type="Pfam" id="PF13472">
    <property type="entry name" value="Lipase_GDSL_2"/>
    <property type="match status" value="1"/>
</dbReference>
<dbReference type="InterPro" id="IPR036514">
    <property type="entry name" value="SGNH_hydro_sf"/>
</dbReference>
<feature type="domain" description="SGNH hydrolase-type esterase" evidence="3">
    <location>
        <begin position="127"/>
        <end position="325"/>
    </location>
</feature>
<protein>
    <recommendedName>
        <fullName evidence="3">SGNH hydrolase-type esterase domain-containing protein</fullName>
    </recommendedName>
</protein>
<dbReference type="PANTHER" id="PTHR30383:SF5">
    <property type="entry name" value="SGNH HYDROLASE-TYPE ESTERASE DOMAIN-CONTAINING PROTEIN"/>
    <property type="match status" value="1"/>
</dbReference>
<sequence length="345" mass="37517">MDRGLPVVLGALLGAALLPSLMHVPASKQASSSSQLAPPRRSLPPRGASASLLRASIGTQGGYNASSAVQEKKRGCVPKKELAYDRCFCTFPADEPHKRRSNRGWEQFHQTLCRDARKAAGIDVVWYGDSITEAWRGTSIGMVSDRAEGVPRVWNSLFVAKGNTTKTSYLALGISGDQTQHLLGRLESCELQHAPELQPKIIILAIGTNNLGAGCTSHETNLGVQKVVKTVKRLRPKAKIVLLGLLPRALRSSTGSLELATNIFSRRLIEVNQGMKILAKEDSNNILYIDAWDIFNGSASSSKVSAIPRSLMPDFLHPSAEGHRLWGERIKQAVDNVLSRDSQPQ</sequence>
<keyword evidence="2" id="KW-0732">Signal</keyword>
<evidence type="ECO:0000256" key="2">
    <source>
        <dbReference type="SAM" id="SignalP"/>
    </source>
</evidence>
<dbReference type="Gene3D" id="3.40.50.1110">
    <property type="entry name" value="SGNH hydrolase"/>
    <property type="match status" value="1"/>
</dbReference>
<feature type="chain" id="PRO_5030739739" description="SGNH hydrolase-type esterase domain-containing protein" evidence="2">
    <location>
        <begin position="23"/>
        <end position="345"/>
    </location>
</feature>
<dbReference type="InterPro" id="IPR013830">
    <property type="entry name" value="SGNH_hydro"/>
</dbReference>
<dbReference type="InterPro" id="IPR051532">
    <property type="entry name" value="Ester_Hydrolysis_Enzymes"/>
</dbReference>
<name>A0A7S4PLZ2_GUITH</name>
<feature type="region of interest" description="Disordered" evidence="1">
    <location>
        <begin position="29"/>
        <end position="48"/>
    </location>
</feature>
<dbReference type="PANTHER" id="PTHR30383">
    <property type="entry name" value="THIOESTERASE 1/PROTEASE 1/LYSOPHOSPHOLIPASE L1"/>
    <property type="match status" value="1"/>
</dbReference>
<organism evidence="4">
    <name type="scientific">Guillardia theta</name>
    <name type="common">Cryptophyte</name>
    <name type="synonym">Cryptomonas phi</name>
    <dbReference type="NCBI Taxonomy" id="55529"/>
    <lineage>
        <taxon>Eukaryota</taxon>
        <taxon>Cryptophyceae</taxon>
        <taxon>Pyrenomonadales</taxon>
        <taxon>Geminigeraceae</taxon>
        <taxon>Guillardia</taxon>
    </lineage>
</organism>
<proteinExistence type="predicted"/>
<gene>
    <name evidence="4" type="ORF">GTHE00462_LOCUS37553</name>
</gene>
<accession>A0A7S4PLZ2</accession>